<protein>
    <submittedName>
        <fullName evidence="2">DUF1559 domain-containing protein</fullName>
    </submittedName>
</protein>
<dbReference type="InterPro" id="IPR011453">
    <property type="entry name" value="DUF1559"/>
</dbReference>
<dbReference type="Proteomes" id="UP001155241">
    <property type="component" value="Unassembled WGS sequence"/>
</dbReference>
<dbReference type="NCBIfam" id="TIGR02532">
    <property type="entry name" value="IV_pilin_GFxxxE"/>
    <property type="match status" value="1"/>
</dbReference>
<evidence type="ECO:0000313" key="2">
    <source>
        <dbReference type="EMBL" id="MCO6044674.1"/>
    </source>
</evidence>
<dbReference type="Pfam" id="PF07963">
    <property type="entry name" value="N_methyl"/>
    <property type="match status" value="1"/>
</dbReference>
<dbReference type="EMBL" id="JAMXLR010000038">
    <property type="protein sequence ID" value="MCO6044674.1"/>
    <property type="molecule type" value="Genomic_DNA"/>
</dbReference>
<feature type="domain" description="DUF1559" evidence="1">
    <location>
        <begin position="39"/>
        <end position="322"/>
    </location>
</feature>
<dbReference type="RefSeq" id="WP_252852790.1">
    <property type="nucleotide sequence ID" value="NZ_JAMXLR010000038.1"/>
</dbReference>
<dbReference type="PANTHER" id="PTHR30093">
    <property type="entry name" value="GENERAL SECRETION PATHWAY PROTEIN G"/>
    <property type="match status" value="1"/>
</dbReference>
<evidence type="ECO:0000259" key="1">
    <source>
        <dbReference type="Pfam" id="PF07596"/>
    </source>
</evidence>
<comment type="caution">
    <text evidence="2">The sequence shown here is derived from an EMBL/GenBank/DDBJ whole genome shotgun (WGS) entry which is preliminary data.</text>
</comment>
<accession>A0A9X2FE53</accession>
<gene>
    <name evidence="2" type="ORF">NG895_12220</name>
</gene>
<keyword evidence="3" id="KW-1185">Reference proteome</keyword>
<dbReference type="Gene3D" id="3.30.700.10">
    <property type="entry name" value="Glycoprotein, Type 4 Pilin"/>
    <property type="match status" value="1"/>
</dbReference>
<dbReference type="InterPro" id="IPR027558">
    <property type="entry name" value="Pre_pil_HX9DG_C"/>
</dbReference>
<name>A0A9X2FE53_9BACT</name>
<dbReference type="AlphaFoldDB" id="A0A9X2FE53"/>
<organism evidence="2 3">
    <name type="scientific">Aeoliella straminimaris</name>
    <dbReference type="NCBI Taxonomy" id="2954799"/>
    <lineage>
        <taxon>Bacteria</taxon>
        <taxon>Pseudomonadati</taxon>
        <taxon>Planctomycetota</taxon>
        <taxon>Planctomycetia</taxon>
        <taxon>Pirellulales</taxon>
        <taxon>Lacipirellulaceae</taxon>
        <taxon>Aeoliella</taxon>
    </lineage>
</organism>
<dbReference type="InterPro" id="IPR045584">
    <property type="entry name" value="Pilin-like"/>
</dbReference>
<sequence length="341" mass="37094">MSVSIRQPKRTSNAFTLVELLVVIAIIGILVALLLPAVQAAREAARRAECLNNIKQWALAFHNYHDTFGQLPRGSDCDHNSAAYIQHCHSYAEFVLPFMEQSAIYDQIDFAVDNDLGPNPVVLNELVIPGWTCPSDSDAGLMDNGREPNYLPGGAGTRSMAQSYAPCGGPLEFNLCPYPEIRPAGRGAQVINCLSQRGGALLGDGPNRGRSLGAPGLFVGGPVAYSFKTCTDGLSNTLMVGECLPIYTSHKMYFNSVFNAATTNPPINWFKDADIAELCPKTYDQRIGDCHAYMGGYASEHPGGINVGFGDGSLRFLNEDIDYLVYQYMGNKADETIWDHP</sequence>
<proteinExistence type="predicted"/>
<reference evidence="2" key="1">
    <citation type="submission" date="2022-06" db="EMBL/GenBank/DDBJ databases">
        <title>Aeoliella straminimaris, a novel planctomycete from sediments.</title>
        <authorList>
            <person name="Vitorino I.R."/>
            <person name="Lage O.M."/>
        </authorList>
    </citation>
    <scope>NUCLEOTIDE SEQUENCE</scope>
    <source>
        <strain evidence="2">ICT_H6.2</strain>
    </source>
</reference>
<dbReference type="NCBIfam" id="TIGR04294">
    <property type="entry name" value="pre_pil_HX9DG"/>
    <property type="match status" value="1"/>
</dbReference>
<evidence type="ECO:0000313" key="3">
    <source>
        <dbReference type="Proteomes" id="UP001155241"/>
    </source>
</evidence>
<dbReference type="Pfam" id="PF07596">
    <property type="entry name" value="SBP_bac_10"/>
    <property type="match status" value="1"/>
</dbReference>
<dbReference type="PANTHER" id="PTHR30093:SF2">
    <property type="entry name" value="TYPE II SECRETION SYSTEM PROTEIN H"/>
    <property type="match status" value="1"/>
</dbReference>
<dbReference type="InterPro" id="IPR012902">
    <property type="entry name" value="N_methyl_site"/>
</dbReference>
<dbReference type="SUPFAM" id="SSF54523">
    <property type="entry name" value="Pili subunits"/>
    <property type="match status" value="1"/>
</dbReference>